<reference evidence="3 4" key="1">
    <citation type="submission" date="2016-05" db="EMBL/GenBank/DDBJ databases">
        <title>Genome sequencing reveals origins of a unique bacterial endosymbiosis in the earliest lineages of terrestrial Fungi.</title>
        <authorList>
            <consortium name="DOE Joint Genome Institute"/>
            <person name="Uehling J."/>
            <person name="Gryganskyi A."/>
            <person name="Hameed K."/>
            <person name="Tschaplinski T."/>
            <person name="Misztal P."/>
            <person name="Wu S."/>
            <person name="Desiro A."/>
            <person name="Vande Pol N."/>
            <person name="Du Z.-Y."/>
            <person name="Zienkiewicz A."/>
            <person name="Zienkiewicz K."/>
            <person name="Morin E."/>
            <person name="Tisserant E."/>
            <person name="Splivallo R."/>
            <person name="Hainaut M."/>
            <person name="Henrissat B."/>
            <person name="Ohm R."/>
            <person name="Kuo A."/>
            <person name="Yan J."/>
            <person name="Lipzen A."/>
            <person name="Nolan M."/>
            <person name="Labutti K."/>
            <person name="Barry K."/>
            <person name="Goldstein A."/>
            <person name="Labbe J."/>
            <person name="Schadt C."/>
            <person name="Tuskan G."/>
            <person name="Grigoriev I."/>
            <person name="Martin F."/>
            <person name="Vilgalys R."/>
            <person name="Bonito G."/>
        </authorList>
    </citation>
    <scope>NUCLEOTIDE SEQUENCE [LARGE SCALE GENOMIC DNA]</scope>
    <source>
        <strain evidence="3 4">AG-77</strain>
    </source>
</reference>
<evidence type="ECO:0000256" key="1">
    <source>
        <dbReference type="SAM" id="MobiDB-lite"/>
    </source>
</evidence>
<dbReference type="AlphaFoldDB" id="A0A197JES5"/>
<feature type="transmembrane region" description="Helical" evidence="2">
    <location>
        <begin position="473"/>
        <end position="496"/>
    </location>
</feature>
<feature type="transmembrane region" description="Helical" evidence="2">
    <location>
        <begin position="415"/>
        <end position="434"/>
    </location>
</feature>
<feature type="transmembrane region" description="Helical" evidence="2">
    <location>
        <begin position="440"/>
        <end position="461"/>
    </location>
</feature>
<name>A0A197JES5_9FUNG</name>
<evidence type="ECO:0000313" key="3">
    <source>
        <dbReference type="EMBL" id="OAQ23635.1"/>
    </source>
</evidence>
<evidence type="ECO:0000313" key="4">
    <source>
        <dbReference type="Proteomes" id="UP000078512"/>
    </source>
</evidence>
<feature type="compositionally biased region" description="Polar residues" evidence="1">
    <location>
        <begin position="24"/>
        <end position="38"/>
    </location>
</feature>
<dbReference type="OrthoDB" id="2377933at2759"/>
<protein>
    <submittedName>
        <fullName evidence="3">Uncharacterized protein</fullName>
    </submittedName>
</protein>
<feature type="region of interest" description="Disordered" evidence="1">
    <location>
        <begin position="1"/>
        <end position="134"/>
    </location>
</feature>
<keyword evidence="2" id="KW-0812">Transmembrane</keyword>
<feature type="region of interest" description="Disordered" evidence="1">
    <location>
        <begin position="228"/>
        <end position="252"/>
    </location>
</feature>
<feature type="compositionally biased region" description="Basic and acidic residues" evidence="1">
    <location>
        <begin position="116"/>
        <end position="126"/>
    </location>
</feature>
<feature type="compositionally biased region" description="Low complexity" evidence="1">
    <location>
        <begin position="7"/>
        <end position="23"/>
    </location>
</feature>
<keyword evidence="4" id="KW-1185">Reference proteome</keyword>
<dbReference type="EMBL" id="KV442113">
    <property type="protein sequence ID" value="OAQ23635.1"/>
    <property type="molecule type" value="Genomic_DNA"/>
</dbReference>
<feature type="compositionally biased region" description="Low complexity" evidence="1">
    <location>
        <begin position="68"/>
        <end position="94"/>
    </location>
</feature>
<gene>
    <name evidence="3" type="ORF">K457DRAFT_1048667</name>
</gene>
<organism evidence="3 4">
    <name type="scientific">Linnemannia elongata AG-77</name>
    <dbReference type="NCBI Taxonomy" id="1314771"/>
    <lineage>
        <taxon>Eukaryota</taxon>
        <taxon>Fungi</taxon>
        <taxon>Fungi incertae sedis</taxon>
        <taxon>Mucoromycota</taxon>
        <taxon>Mortierellomycotina</taxon>
        <taxon>Mortierellomycetes</taxon>
        <taxon>Mortierellales</taxon>
        <taxon>Mortierellaceae</taxon>
        <taxon>Linnemannia</taxon>
    </lineage>
</organism>
<accession>A0A197JES5</accession>
<feature type="transmembrane region" description="Helical" evidence="2">
    <location>
        <begin position="283"/>
        <end position="308"/>
    </location>
</feature>
<dbReference type="Proteomes" id="UP000078512">
    <property type="component" value="Unassembled WGS sequence"/>
</dbReference>
<proteinExistence type="predicted"/>
<keyword evidence="2" id="KW-1133">Transmembrane helix</keyword>
<feature type="compositionally biased region" description="Low complexity" evidence="1">
    <location>
        <begin position="104"/>
        <end position="115"/>
    </location>
</feature>
<evidence type="ECO:0000256" key="2">
    <source>
        <dbReference type="SAM" id="Phobius"/>
    </source>
</evidence>
<keyword evidence="2" id="KW-0472">Membrane</keyword>
<feature type="transmembrane region" description="Helical" evidence="2">
    <location>
        <begin position="180"/>
        <end position="197"/>
    </location>
</feature>
<sequence>MDTRGLPSSSPSSSQVPYQRVPSLSSTPILDHSNTSNLPFAGELAHTNSNNDTTGGYVYPSDHQLQFNHQHPPSSSNAPPNPYHHPFYPDPQHQQRQHQDDNDNNNQLSSSSPLRLDNENNIHNHNNDYPNNQDDAESIGPVYLLTTLSTIVFTVLPVVIKAGPDATWGNWYTWQDAVRLIEPFVSGLLHSWFFYSSDLMRRWNRGLIGADDGRNIYRTSTVPRSGSWGDVALDDKQGGGGGRSGGNIPLDDRNQQHQIQQHYSPVSSRKSSSWKQTSTFKAFLANVFTFFLILYVTGAAIHTAAAFFKNILVLFLEQYSQGIGLSTHPPTTGDGQLSLTLATQLKEGYLLIQDTWEHNVSHYMYAFGALGMSWCEMVAYSGQVLPVGVNLARVGQISTNGSRLGVRSRKSSKRLVLLWILAGVLYGGIVAGVACQYPKGLYVGLIYIGALFLILAIYILSRPTRGLFTLGRHYILQTYLIGMVVAAVAIVIYLVLNHFEFLTSNDKSHLASTTRP</sequence>
<feature type="transmembrane region" description="Helical" evidence="2">
    <location>
        <begin position="142"/>
        <end position="160"/>
    </location>
</feature>